<dbReference type="PROSITE" id="PS50018">
    <property type="entry name" value="RAS_GTPASE_ACTIV_2"/>
    <property type="match status" value="1"/>
</dbReference>
<evidence type="ECO:0000256" key="3">
    <source>
        <dbReference type="ARBA" id="ARBA00022860"/>
    </source>
</evidence>
<dbReference type="GO" id="GO:0120025">
    <property type="term" value="C:plasma membrane bounded cell projection"/>
    <property type="evidence" value="ECO:0007669"/>
    <property type="project" value="UniProtKB-ARBA"/>
</dbReference>
<dbReference type="InterPro" id="IPR023152">
    <property type="entry name" value="RasGAP_CS"/>
</dbReference>
<evidence type="ECO:0000259" key="7">
    <source>
        <dbReference type="PROSITE" id="PS50021"/>
    </source>
</evidence>
<dbReference type="SMART" id="SM00323">
    <property type="entry name" value="RasGAP"/>
    <property type="match status" value="1"/>
</dbReference>
<dbReference type="Pfam" id="PF00307">
    <property type="entry name" value="CH"/>
    <property type="match status" value="1"/>
</dbReference>
<dbReference type="InterPro" id="IPR001202">
    <property type="entry name" value="WW_dom"/>
</dbReference>
<dbReference type="PROSITE" id="PS50020">
    <property type="entry name" value="WW_DOMAIN_2"/>
    <property type="match status" value="1"/>
</dbReference>
<dbReference type="PROSITE" id="PS01159">
    <property type="entry name" value="WW_DOMAIN_1"/>
    <property type="match status" value="1"/>
</dbReference>
<dbReference type="Ensembl" id="ENSSTUT00000117431.1">
    <property type="protein sequence ID" value="ENSSTUP00000109667.1"/>
    <property type="gene ID" value="ENSSTUG00000043073.1"/>
</dbReference>
<keyword evidence="3" id="KW-0112">Calmodulin-binding</keyword>
<dbReference type="InterPro" id="IPR001936">
    <property type="entry name" value="RasGAP_dom"/>
</dbReference>
<evidence type="ECO:0000259" key="6">
    <source>
        <dbReference type="PROSITE" id="PS50020"/>
    </source>
</evidence>
<dbReference type="FunFam" id="1.10.418.10:FF:000013">
    <property type="entry name" value="IQ motif containing GTPase activating protein 1"/>
    <property type="match status" value="1"/>
</dbReference>
<dbReference type="FunFam" id="1.10.506.10:FF:000004">
    <property type="entry name" value="IQ motif containing GTPase activating protein 1"/>
    <property type="match status" value="1"/>
</dbReference>
<dbReference type="GO" id="GO:1903479">
    <property type="term" value="P:mitotic actomyosin contractile ring assembly actin filament organization"/>
    <property type="evidence" value="ECO:0007669"/>
    <property type="project" value="TreeGrafter"/>
</dbReference>
<dbReference type="GO" id="GO:0005516">
    <property type="term" value="F:calmodulin binding"/>
    <property type="evidence" value="ECO:0007669"/>
    <property type="project" value="UniProtKB-KW"/>
</dbReference>
<dbReference type="InterPro" id="IPR001715">
    <property type="entry name" value="CH_dom"/>
</dbReference>
<dbReference type="InterPro" id="IPR000593">
    <property type="entry name" value="RasGAP_C"/>
</dbReference>
<feature type="domain" description="WW" evidence="6">
    <location>
        <begin position="636"/>
        <end position="663"/>
    </location>
</feature>
<dbReference type="PROSITE" id="PS50096">
    <property type="entry name" value="IQ"/>
    <property type="match status" value="2"/>
</dbReference>
<dbReference type="InterPro" id="IPR036020">
    <property type="entry name" value="WW_dom_sf"/>
</dbReference>
<dbReference type="Gene3D" id="1.10.506.10">
    <property type="entry name" value="GTPase Activation - p120gap, domain 1"/>
    <property type="match status" value="1"/>
</dbReference>
<dbReference type="SUPFAM" id="SSF143885">
    <property type="entry name" value="RGC domain-like"/>
    <property type="match status" value="1"/>
</dbReference>
<dbReference type="CDD" id="cd00201">
    <property type="entry name" value="WW"/>
    <property type="match status" value="1"/>
</dbReference>
<sequence length="1539" mass="174628">MDERRRQNIAYEYLCHLEEAKQWMEACVEEELPPTTELEEGLRNGVYLGKLAKFFAPKMVSEKKIYDRDQTRYKHTGLHFRHTDNTVQWLRAMESVGLPKIFYPETTDVYDRKNMPKVVYCIHALSLYLFKLGIAPQIQDLLGKVAFTEEEISNMRSELEKYGIQMPTFSKIGGILANELSVDEAALHAAVFAINEAVDKGEATVTMGALKNPNAMLRNTGEELAQDYQVTLSWAKASKEDQASGRVRNSESLPVVVLSTQESVKKSLSQMASHSLSRSLLLTRDLWALILDEAALLAGLRVPALGMLGVQEANSHWYLEHLTSYCEVKARVSKAQWLKKYSIAIVAINAAIRHGVAAETVEELMNPEAQLPIVYQTAANLYQTELFSLQIQGAGLGHEELCVAVEMLSAVAALNEVLDTKDPQAVTEQLTDSPLGFSNMDQDNLHRYADTLISLRAESLSQGLEFLTWNDVQKTIDTVNLQVHEEHERIIAIAEINEALSSGNPEQTLSALLLPTAKLQGVNPATAKHYHDVLQNTKLLIYHKGHDSGDESAVLWLDQIQEGIHTANQDEEEALASVADINREVAEGDSQTTLQALQSPLAGLRGVLSECTDTYQTQLAQRQDLNTTTGSSDSVWVKHRIKESYDYYYNLENREGTWEEPEDFTHNSTQLRREEIQCVVGGVTAEYNREQLWLANETLVTQLQARIRGYLVRRAHAQRLDYLVQQQPHVVRLQVLYCVICSTLFFVLSKTRISYLQLKFTYCFWKIVKIQAFLKANKARDDYRTLTGAQDPPLSVVRKFVHLLEQSSLDLLEEQEVTRLREEVVTKIRSNQQMEKDLNLMDIKIGLLVKNRITLQDVVSHSKKLKKKSKEELAAGDRQGIKGLSKGKRKKLEAYQHLFYLLQTNPSYLAKLIFQMPQNKSTKFMDTVIFTLYNYASNQREEYLLLKLFKTALEEEIKSKVDQIQDIVTGNPTVIKMVVSFNRGARGHNTLRQLLAPVVKEIIEDKGLGINTNPVDVYKAWVNQLETNTGEASKLPYEVTPDQAMSHKEVRAKLESSSQALRTATDKVLNSIVSSLDNIPYGMRYIAKVLKHSLHEKFPDATEDELLKIVGNLLYYRYMNPAIVAPDGFDIIDMSAGGQLHSDQRRNLGSVAKMLQHAAANKLFEGENAHMTSMNNYISQTYQKFRVFFQAACDVPEPEEKFNVDEYSDMVTLSKPVIYISIDEIINTHSLVLEHLEAISPDHNDLLHELLEDLGDAPDVEALLGTTHTTIPLTRHTSSQTLETPGIRRSIYRTETKKLIVDVIRIQPGDTLPETLETPASALQECEHSKVVALRAVQDAQTPEGLKSSQAVLEDRQLPLEQKKRKILRNLRTLEQAGLVTASNKYQDLINDIAKDIRYQRRYRQRRKAELVKLQQALMFPTKPIPQRKVEEKGSKKWKHQSLKYTAARLHEKGVILEIEGLQTNQFKNVMFDISPSEEVGDFEVKAKFMGVEMEKVQLHFQDLLQLQYEGVAVMKMFDKAKVNVNLLIFLLNKKFYGK</sequence>
<keyword evidence="2" id="KW-0677">Repeat</keyword>
<reference evidence="8" key="1">
    <citation type="submission" date="2025-08" db="UniProtKB">
        <authorList>
            <consortium name="Ensembl"/>
        </authorList>
    </citation>
    <scope>IDENTIFICATION</scope>
</reference>
<keyword evidence="9" id="KW-1185">Reference proteome</keyword>
<dbReference type="InterPro" id="IPR036872">
    <property type="entry name" value="CH_dom_sf"/>
</dbReference>
<dbReference type="PROSITE" id="PS50021">
    <property type="entry name" value="CH"/>
    <property type="match status" value="1"/>
</dbReference>
<evidence type="ECO:0000256" key="1">
    <source>
        <dbReference type="ARBA" id="ARBA00022553"/>
    </source>
</evidence>
<dbReference type="Pfam" id="PF00616">
    <property type="entry name" value="RasGAP"/>
    <property type="match status" value="1"/>
</dbReference>
<dbReference type="SMART" id="SM00033">
    <property type="entry name" value="CH"/>
    <property type="match status" value="1"/>
</dbReference>
<dbReference type="Gene3D" id="2.20.70.10">
    <property type="match status" value="1"/>
</dbReference>
<reference evidence="8" key="2">
    <citation type="submission" date="2025-09" db="UniProtKB">
        <authorList>
            <consortium name="Ensembl"/>
        </authorList>
    </citation>
    <scope>IDENTIFICATION</scope>
</reference>
<protein>
    <submittedName>
        <fullName evidence="8">IQ motif containing GTPase activating protein 2</fullName>
    </submittedName>
</protein>
<dbReference type="PANTHER" id="PTHR14149:SF12">
    <property type="entry name" value="RAS GTPASE-ACTIVATING-LIKE PROTEIN IQGAP2"/>
    <property type="match status" value="1"/>
</dbReference>
<dbReference type="GeneTree" id="ENSGT00950000183076"/>
<feature type="domain" description="Ras-GAP" evidence="5">
    <location>
        <begin position="927"/>
        <end position="1160"/>
    </location>
</feature>
<feature type="coiled-coil region" evidence="4">
    <location>
        <begin position="138"/>
        <end position="165"/>
    </location>
</feature>
<dbReference type="SUPFAM" id="SSF47576">
    <property type="entry name" value="Calponin-homology domain, CH-domain"/>
    <property type="match status" value="1"/>
</dbReference>
<organism evidence="8 9">
    <name type="scientific">Salmo trutta</name>
    <name type="common">Brown trout</name>
    <dbReference type="NCBI Taxonomy" id="8032"/>
    <lineage>
        <taxon>Eukaryota</taxon>
        <taxon>Metazoa</taxon>
        <taxon>Chordata</taxon>
        <taxon>Craniata</taxon>
        <taxon>Vertebrata</taxon>
        <taxon>Euteleostomi</taxon>
        <taxon>Actinopterygii</taxon>
        <taxon>Neopterygii</taxon>
        <taxon>Teleostei</taxon>
        <taxon>Protacanthopterygii</taxon>
        <taxon>Salmoniformes</taxon>
        <taxon>Salmonidae</taxon>
        <taxon>Salmoninae</taxon>
        <taxon>Salmo</taxon>
    </lineage>
</organism>
<feature type="domain" description="Calponin-homology (CH)" evidence="7">
    <location>
        <begin position="14"/>
        <end position="129"/>
    </location>
</feature>
<keyword evidence="1" id="KW-0597">Phosphoprotein</keyword>
<dbReference type="GO" id="GO:0005096">
    <property type="term" value="F:GTPase activator activity"/>
    <property type="evidence" value="ECO:0007669"/>
    <property type="project" value="TreeGrafter"/>
</dbReference>
<dbReference type="GO" id="GO:0051015">
    <property type="term" value="F:actin filament binding"/>
    <property type="evidence" value="ECO:0007669"/>
    <property type="project" value="TreeGrafter"/>
</dbReference>
<dbReference type="InterPro" id="IPR008936">
    <property type="entry name" value="Rho_GTPase_activation_prot"/>
</dbReference>
<evidence type="ECO:0000313" key="8">
    <source>
        <dbReference type="Ensembl" id="ENSSTUP00000109667.1"/>
    </source>
</evidence>
<evidence type="ECO:0000313" key="9">
    <source>
        <dbReference type="Proteomes" id="UP000472277"/>
    </source>
</evidence>
<dbReference type="Gene3D" id="1.10.418.10">
    <property type="entry name" value="Calponin-like domain"/>
    <property type="match status" value="1"/>
</dbReference>
<evidence type="ECO:0000256" key="4">
    <source>
        <dbReference type="SAM" id="Coils"/>
    </source>
</evidence>
<dbReference type="SUPFAM" id="SSF51045">
    <property type="entry name" value="WW domain"/>
    <property type="match status" value="1"/>
</dbReference>
<accession>A0A674EPM2</accession>
<dbReference type="PROSITE" id="PS00509">
    <property type="entry name" value="RAS_GTPASE_ACTIV_1"/>
    <property type="match status" value="1"/>
</dbReference>
<dbReference type="PANTHER" id="PTHR14149">
    <property type="entry name" value="RAS GTPASE-ACTIVATING PROTEIN WITH IQ MOTIF"/>
    <property type="match status" value="1"/>
</dbReference>
<dbReference type="SUPFAM" id="SSF48350">
    <property type="entry name" value="GTPase activation domain, GAP"/>
    <property type="match status" value="1"/>
</dbReference>
<evidence type="ECO:0000256" key="2">
    <source>
        <dbReference type="ARBA" id="ARBA00022737"/>
    </source>
</evidence>
<dbReference type="SMART" id="SM00456">
    <property type="entry name" value="WW"/>
    <property type="match status" value="1"/>
</dbReference>
<dbReference type="GO" id="GO:0005938">
    <property type="term" value="C:cell cortex"/>
    <property type="evidence" value="ECO:0007669"/>
    <property type="project" value="TreeGrafter"/>
</dbReference>
<evidence type="ECO:0000259" key="5">
    <source>
        <dbReference type="PROSITE" id="PS50018"/>
    </source>
</evidence>
<dbReference type="Proteomes" id="UP000472277">
    <property type="component" value="Chromosome 27"/>
</dbReference>
<dbReference type="Pfam" id="PF03836">
    <property type="entry name" value="RasGAP_C"/>
    <property type="match status" value="2"/>
</dbReference>
<proteinExistence type="predicted"/>
<name>A0A674EPM2_SALTR</name>
<keyword evidence="4" id="KW-0175">Coiled coil</keyword>
<gene>
    <name evidence="8" type="primary">IQGAP2</name>
    <name evidence="8" type="synonym">iqgap2</name>
</gene>